<keyword evidence="4" id="KW-1185">Reference proteome</keyword>
<protein>
    <submittedName>
        <fullName evidence="3">Peptidoglycan/xylan/chitin deacetylase (PgdA/CDA1 family)</fullName>
    </submittedName>
</protein>
<dbReference type="SUPFAM" id="SSF88713">
    <property type="entry name" value="Glycoside hydrolase/deacetylase"/>
    <property type="match status" value="1"/>
</dbReference>
<evidence type="ECO:0000259" key="2">
    <source>
        <dbReference type="PROSITE" id="PS51677"/>
    </source>
</evidence>
<name>A0A4Q7MT50_9BACT</name>
<sequence>MMIFRFSLVSLALMLTMSLTSVAQQIVHGAIVRADTTQKKIAIVFTADEFGDGADIITDALKKEGVKASFFFTGRFYRNKTFTKKIAQLKADGHYLGPHSDQHLLYCDWKKRDSTLVTQQQFRKDLRKNYAAMKKFGISKSDAHFFLPPYEWYNKEIARWTAAENLQLINFTGGTLSNADYTTPDMKNYRSSEDILQSVWQYESQRPAGLNGFLLLLHFGTDPKRTDKLYRRLPELLQFLKAKGYELVSVDQLNFPQPGL</sequence>
<comment type="caution">
    <text evidence="3">The sequence shown here is derived from an EMBL/GenBank/DDBJ whole genome shotgun (WGS) entry which is preliminary data.</text>
</comment>
<dbReference type="RefSeq" id="WP_130542485.1">
    <property type="nucleotide sequence ID" value="NZ_CP042431.1"/>
</dbReference>
<accession>A0A4Q7MT50</accession>
<dbReference type="EMBL" id="SGXA01000002">
    <property type="protein sequence ID" value="RZS72022.1"/>
    <property type="molecule type" value="Genomic_DNA"/>
</dbReference>
<evidence type="ECO:0000313" key="3">
    <source>
        <dbReference type="EMBL" id="RZS72022.1"/>
    </source>
</evidence>
<dbReference type="PANTHER" id="PTHR10587">
    <property type="entry name" value="GLYCOSYL TRANSFERASE-RELATED"/>
    <property type="match status" value="1"/>
</dbReference>
<organism evidence="3 4">
    <name type="scientific">Pseudobacter ginsenosidimutans</name>
    <dbReference type="NCBI Taxonomy" id="661488"/>
    <lineage>
        <taxon>Bacteria</taxon>
        <taxon>Pseudomonadati</taxon>
        <taxon>Bacteroidota</taxon>
        <taxon>Chitinophagia</taxon>
        <taxon>Chitinophagales</taxon>
        <taxon>Chitinophagaceae</taxon>
        <taxon>Pseudobacter</taxon>
    </lineage>
</organism>
<dbReference type="InterPro" id="IPR002509">
    <property type="entry name" value="NODB_dom"/>
</dbReference>
<reference evidence="3 4" key="1">
    <citation type="submission" date="2019-02" db="EMBL/GenBank/DDBJ databases">
        <title>Genomic Encyclopedia of Type Strains, Phase IV (KMG-IV): sequencing the most valuable type-strain genomes for metagenomic binning, comparative biology and taxonomic classification.</title>
        <authorList>
            <person name="Goeker M."/>
        </authorList>
    </citation>
    <scope>NUCLEOTIDE SEQUENCE [LARGE SCALE GENOMIC DNA]</scope>
    <source>
        <strain evidence="3 4">DSM 18116</strain>
    </source>
</reference>
<dbReference type="PROSITE" id="PS51677">
    <property type="entry name" value="NODB"/>
    <property type="match status" value="1"/>
</dbReference>
<evidence type="ECO:0000256" key="1">
    <source>
        <dbReference type="SAM" id="SignalP"/>
    </source>
</evidence>
<feature type="domain" description="NodB homology" evidence="2">
    <location>
        <begin position="39"/>
        <end position="248"/>
    </location>
</feature>
<dbReference type="OrthoDB" id="837450at2"/>
<keyword evidence="1" id="KW-0732">Signal</keyword>
<feature type="signal peptide" evidence="1">
    <location>
        <begin position="1"/>
        <end position="23"/>
    </location>
</feature>
<gene>
    <name evidence="3" type="ORF">EV199_3937</name>
</gene>
<dbReference type="InterPro" id="IPR050248">
    <property type="entry name" value="Polysacc_deacetylase_ArnD"/>
</dbReference>
<dbReference type="CDD" id="cd10917">
    <property type="entry name" value="CE4_NodB_like_6s_7s"/>
    <property type="match status" value="1"/>
</dbReference>
<dbReference type="GO" id="GO:0005975">
    <property type="term" value="P:carbohydrate metabolic process"/>
    <property type="evidence" value="ECO:0007669"/>
    <property type="project" value="InterPro"/>
</dbReference>
<dbReference type="GO" id="GO:0016810">
    <property type="term" value="F:hydrolase activity, acting on carbon-nitrogen (but not peptide) bonds"/>
    <property type="evidence" value="ECO:0007669"/>
    <property type="project" value="InterPro"/>
</dbReference>
<dbReference type="InterPro" id="IPR011330">
    <property type="entry name" value="Glyco_hydro/deAcase_b/a-brl"/>
</dbReference>
<feature type="chain" id="PRO_5020802596" evidence="1">
    <location>
        <begin position="24"/>
        <end position="260"/>
    </location>
</feature>
<dbReference type="Gene3D" id="3.20.20.370">
    <property type="entry name" value="Glycoside hydrolase/deacetylase"/>
    <property type="match status" value="1"/>
</dbReference>
<dbReference type="Proteomes" id="UP000293874">
    <property type="component" value="Unassembled WGS sequence"/>
</dbReference>
<proteinExistence type="predicted"/>
<evidence type="ECO:0000313" key="4">
    <source>
        <dbReference type="Proteomes" id="UP000293874"/>
    </source>
</evidence>
<dbReference type="Pfam" id="PF01522">
    <property type="entry name" value="Polysacc_deac_1"/>
    <property type="match status" value="1"/>
</dbReference>
<dbReference type="AlphaFoldDB" id="A0A4Q7MT50"/>